<evidence type="ECO:0000256" key="11">
    <source>
        <dbReference type="ARBA" id="ARBA00023136"/>
    </source>
</evidence>
<dbReference type="PROSITE" id="PS50919">
    <property type="entry name" value="MIR"/>
    <property type="match status" value="3"/>
</dbReference>
<keyword evidence="10 15" id="KW-1133">Transmembrane helix</keyword>
<protein>
    <recommendedName>
        <fullName evidence="4 15">Dolichyl-phosphate-mannose--protein mannosyltransferase</fullName>
        <ecNumber evidence="4 15">2.4.1.109</ecNumber>
    </recommendedName>
</protein>
<feature type="transmembrane region" description="Helical" evidence="15">
    <location>
        <begin position="334"/>
        <end position="353"/>
    </location>
</feature>
<evidence type="ECO:0000256" key="2">
    <source>
        <dbReference type="ARBA" id="ARBA00004922"/>
    </source>
</evidence>
<comment type="function">
    <text evidence="15">Transfers mannose from Dol-P-mannose to Ser or Thr residues on proteins.</text>
</comment>
<accession>G4TQ29</accession>
<dbReference type="Pfam" id="PF02815">
    <property type="entry name" value="MIR"/>
    <property type="match status" value="1"/>
</dbReference>
<dbReference type="OrthoDB" id="292747at2759"/>
<keyword evidence="8" id="KW-0677">Repeat</keyword>
<evidence type="ECO:0000259" key="17">
    <source>
        <dbReference type="PROSITE" id="PS50919"/>
    </source>
</evidence>
<feature type="compositionally biased region" description="Basic and acidic residues" evidence="16">
    <location>
        <begin position="990"/>
        <end position="1000"/>
    </location>
</feature>
<feature type="compositionally biased region" description="Basic and acidic residues" evidence="16">
    <location>
        <begin position="945"/>
        <end position="978"/>
    </location>
</feature>
<dbReference type="HOGENOM" id="CLU_008438_2_1_1"/>
<comment type="similarity">
    <text evidence="3 15">Belongs to the glycosyltransferase 39 family.</text>
</comment>
<dbReference type="FunCoup" id="G4TQ29">
    <property type="interactions" value="135"/>
</dbReference>
<dbReference type="GO" id="GO:0004169">
    <property type="term" value="F:dolichyl-phosphate-mannose-protein mannosyltransferase activity"/>
    <property type="evidence" value="ECO:0007669"/>
    <property type="project" value="UniProtKB-UniRule"/>
</dbReference>
<dbReference type="PANTHER" id="PTHR10050:SF50">
    <property type="entry name" value="DOLICHYL-PHOSPHATE-MANNOSE--PROTEIN MANNOSYLTRANSFERASE 1-RELATED"/>
    <property type="match status" value="1"/>
</dbReference>
<feature type="transmembrane region" description="Helical" evidence="15">
    <location>
        <begin position="177"/>
        <end position="200"/>
    </location>
</feature>
<evidence type="ECO:0000256" key="4">
    <source>
        <dbReference type="ARBA" id="ARBA00012839"/>
    </source>
</evidence>
<feature type="transmembrane region" description="Helical" evidence="15">
    <location>
        <begin position="145"/>
        <end position="165"/>
    </location>
</feature>
<dbReference type="InterPro" id="IPR016093">
    <property type="entry name" value="MIR_motif"/>
</dbReference>
<dbReference type="Pfam" id="PF16192">
    <property type="entry name" value="PMT_4TMC"/>
    <property type="match status" value="1"/>
</dbReference>
<evidence type="ECO:0000313" key="19">
    <source>
        <dbReference type="Proteomes" id="UP000007148"/>
    </source>
</evidence>
<keyword evidence="19" id="KW-1185">Reference proteome</keyword>
<keyword evidence="5 15" id="KW-0328">Glycosyltransferase</keyword>
<dbReference type="InterPro" id="IPR036300">
    <property type="entry name" value="MIR_dom_sf"/>
</dbReference>
<evidence type="ECO:0000256" key="7">
    <source>
        <dbReference type="ARBA" id="ARBA00022692"/>
    </source>
</evidence>
<dbReference type="InParanoid" id="G4TQ29"/>
<feature type="transmembrane region" description="Helical" evidence="15">
    <location>
        <begin position="280"/>
        <end position="313"/>
    </location>
</feature>
<evidence type="ECO:0000256" key="15">
    <source>
        <dbReference type="RuleBase" id="RU367007"/>
    </source>
</evidence>
<comment type="caution">
    <text evidence="18">The sequence shown here is derived from an EMBL/GenBank/DDBJ whole genome shotgun (WGS) entry which is preliminary data.</text>
</comment>
<dbReference type="SMART" id="SM00472">
    <property type="entry name" value="MIR"/>
    <property type="match status" value="3"/>
</dbReference>
<feature type="transmembrane region" description="Helical" evidence="15">
    <location>
        <begin position="206"/>
        <end position="223"/>
    </location>
</feature>
<dbReference type="EC" id="2.4.1.109" evidence="4 15"/>
<keyword evidence="9 15" id="KW-0256">Endoplasmic reticulum</keyword>
<dbReference type="AlphaFoldDB" id="G4TQ29"/>
<dbReference type="CDD" id="cd23283">
    <property type="entry name" value="beta-trefoil_MIR_PMT1-like"/>
    <property type="match status" value="1"/>
</dbReference>
<reference evidence="18 19" key="1">
    <citation type="journal article" date="2011" name="PLoS Pathog.">
        <title>Endophytic Life Strategies Decoded by Genome and Transcriptome Analyses of the Mutualistic Root Symbiont Piriformospora indica.</title>
        <authorList>
            <person name="Zuccaro A."/>
            <person name="Lahrmann U."/>
            <person name="Guldener U."/>
            <person name="Langen G."/>
            <person name="Pfiffi S."/>
            <person name="Biedenkopf D."/>
            <person name="Wong P."/>
            <person name="Samans B."/>
            <person name="Grimm C."/>
            <person name="Basiewicz M."/>
            <person name="Murat C."/>
            <person name="Martin F."/>
            <person name="Kogel K.H."/>
        </authorList>
    </citation>
    <scope>NUCLEOTIDE SEQUENCE [LARGE SCALE GENOMIC DNA]</scope>
    <source>
        <strain evidence="18 19">DSM 11827</strain>
    </source>
</reference>
<dbReference type="STRING" id="1109443.G4TQ29"/>
<feature type="region of interest" description="Disordered" evidence="16">
    <location>
        <begin position="1"/>
        <end position="29"/>
    </location>
</feature>
<dbReference type="UniPathway" id="UPA00378"/>
<feature type="compositionally biased region" description="Basic and acidic residues" evidence="16">
    <location>
        <begin position="903"/>
        <end position="933"/>
    </location>
</feature>
<keyword evidence="7 15" id="KW-0812">Transmembrane</keyword>
<sequence length="1000" mass="111918">MQASDSFRSRRPPSPSGARQTLTTGLPAAVPRFPQPRYVEEGTYPPQQMSADEKLAAVRQDHNAMPATFGRPSGAAGLGGRLGGGLGRISSGEWKILIAVLLVACSIRLFRISKPNSVVFDEVHFGKFAGKYIRTRYYVDVHPPLAKLLLTLAAWIGGFTGEFDFKEIGMAYPDSVPYVLMRMVPAVLGVLLVPITYLTLRALDCSASTSLLGSILIIFENGLVTQSRHILLDSPLLFFTGLSVMFWVMFCNEDKRPQHKAPTVHGAKGVVISGPFSRIWWTYLLLTGLSLGAVVSCKWVGLFTIATIGASTIKQLWALLGDLHIPASLWMRHFIARAICLIAVPLLFYMAMFEIHFSILRNSGDGDAFMSSEFQHTLQGKEMHDTYADVAIGSTVTIRHVNTQGGYLHSHPHNYPGGSKQQQITLYPHIDSNNDWLIVPALDPSHSNTTDPMKTLTYLKPGSVVRFRHIKTGKHLHSHDVRPPVSEVDFQQEVSGYGFEGFEGDANDNFIIELDEEGGGDDGGRKGNGRGWGGDRESGRRVRTLRSILKFRHQLTGCYLFSHKVKLPDWAYEQQEVTCNKNAVRMNSLWYIETNENPLLPVDAEKVNYKLPGFFGKFLELQKVMWQTNAGLTSRHAYDSRPHHWPFLRRGINFWVQNHRHIYLIGNPFTWWLSSISVLLYIGVRGLLVLREKRGYKDFHHSAVVKYDQLIGFTVLGWALHYLPFFLMGRQLFLHHYFPALYFSILTFASVFDLVTSTMSPRRRIQVAAVIMALSIWTFAHFSPLAYGNPWTKKHCMSAKWLKTWDFSCYDYHDDYSQYRITTSAPAGEVVHTHAIPASPSAAGVNPAVKPVENLPEPEVLTKAIQKEKLEPGRDVFEAQPIDDLNERLKANLAMTGANAPVDPKEKEKLKELEKSKAEASKNAQKEAEELEGKVGPLLPSELAKVGERVEKKVSSADTKVEEHVEEKPLGKIGEKSEAGSVDPTTVQSVEKKEATDKPE</sequence>
<keyword evidence="6 15" id="KW-0808">Transferase</keyword>
<evidence type="ECO:0000256" key="8">
    <source>
        <dbReference type="ARBA" id="ARBA00022737"/>
    </source>
</evidence>
<dbReference type="Pfam" id="PF02366">
    <property type="entry name" value="PMT"/>
    <property type="match status" value="1"/>
</dbReference>
<proteinExistence type="inferred from homology"/>
<evidence type="ECO:0000256" key="14">
    <source>
        <dbReference type="ARBA" id="ARBA00045102"/>
    </source>
</evidence>
<dbReference type="InterPro" id="IPR032421">
    <property type="entry name" value="PMT_4TMC"/>
</dbReference>
<feature type="domain" description="MIR" evidence="17">
    <location>
        <begin position="539"/>
        <end position="595"/>
    </location>
</feature>
<evidence type="ECO:0000256" key="13">
    <source>
        <dbReference type="ARBA" id="ARBA00045085"/>
    </source>
</evidence>
<dbReference type="PANTHER" id="PTHR10050">
    <property type="entry name" value="DOLICHYL-PHOSPHATE-MANNOSE--PROTEIN MANNOSYLTRANSFERASE"/>
    <property type="match status" value="1"/>
</dbReference>
<dbReference type="Proteomes" id="UP000007148">
    <property type="component" value="Unassembled WGS sequence"/>
</dbReference>
<dbReference type="eggNOG" id="KOG3359">
    <property type="taxonomic scope" value="Eukaryota"/>
</dbReference>
<evidence type="ECO:0000313" key="18">
    <source>
        <dbReference type="EMBL" id="CCA73422.1"/>
    </source>
</evidence>
<dbReference type="SUPFAM" id="SSF82109">
    <property type="entry name" value="MIR domain"/>
    <property type="match status" value="1"/>
</dbReference>
<feature type="transmembrane region" description="Helical" evidence="15">
    <location>
        <begin position="734"/>
        <end position="755"/>
    </location>
</feature>
<evidence type="ECO:0000256" key="10">
    <source>
        <dbReference type="ARBA" id="ARBA00022989"/>
    </source>
</evidence>
<keyword evidence="12" id="KW-0325">Glycoprotein</keyword>
<dbReference type="EMBL" id="CAFZ01000224">
    <property type="protein sequence ID" value="CCA73422.1"/>
    <property type="molecule type" value="Genomic_DNA"/>
</dbReference>
<evidence type="ECO:0000256" key="5">
    <source>
        <dbReference type="ARBA" id="ARBA00022676"/>
    </source>
</evidence>
<feature type="region of interest" description="Disordered" evidence="16">
    <location>
        <begin position="516"/>
        <end position="538"/>
    </location>
</feature>
<evidence type="ECO:0000256" key="1">
    <source>
        <dbReference type="ARBA" id="ARBA00004477"/>
    </source>
</evidence>
<evidence type="ECO:0000256" key="6">
    <source>
        <dbReference type="ARBA" id="ARBA00022679"/>
    </source>
</evidence>
<comment type="catalytic activity">
    <reaction evidence="14 15">
        <text>a di-trans,poly-cis-dolichyl beta-D-mannosyl phosphate + L-seryl-[protein] = 3-O-(alpha-D-mannosyl)-L-seryl-[protein] + a di-trans,poly-cis-dolichyl phosphate + H(+)</text>
        <dbReference type="Rhea" id="RHEA:17377"/>
        <dbReference type="Rhea" id="RHEA-COMP:9863"/>
        <dbReference type="Rhea" id="RHEA-COMP:13546"/>
        <dbReference type="Rhea" id="RHEA-COMP:19498"/>
        <dbReference type="Rhea" id="RHEA-COMP:19501"/>
        <dbReference type="ChEBI" id="CHEBI:15378"/>
        <dbReference type="ChEBI" id="CHEBI:29999"/>
        <dbReference type="ChEBI" id="CHEBI:57683"/>
        <dbReference type="ChEBI" id="CHEBI:58211"/>
        <dbReference type="ChEBI" id="CHEBI:137321"/>
        <dbReference type="EC" id="2.4.1.109"/>
    </reaction>
</comment>
<feature type="region of interest" description="Disordered" evidence="16">
    <location>
        <begin position="895"/>
        <end position="1000"/>
    </location>
</feature>
<evidence type="ECO:0000256" key="16">
    <source>
        <dbReference type="SAM" id="MobiDB-lite"/>
    </source>
</evidence>
<feature type="domain" description="MIR" evidence="17">
    <location>
        <begin position="387"/>
        <end position="441"/>
    </location>
</feature>
<dbReference type="GO" id="GO:0005789">
    <property type="term" value="C:endoplasmic reticulum membrane"/>
    <property type="evidence" value="ECO:0007669"/>
    <property type="project" value="UniProtKB-SubCell"/>
</dbReference>
<comment type="pathway">
    <text evidence="2 15">Protein modification; protein glycosylation.</text>
</comment>
<dbReference type="InterPro" id="IPR027005">
    <property type="entry name" value="PMT-like"/>
</dbReference>
<feature type="domain" description="MIR" evidence="17">
    <location>
        <begin position="456"/>
        <end position="515"/>
    </location>
</feature>
<gene>
    <name evidence="18" type="ORF">PIIN_07376</name>
</gene>
<dbReference type="Gene3D" id="2.80.10.50">
    <property type="match status" value="1"/>
</dbReference>
<organism evidence="18 19">
    <name type="scientific">Serendipita indica (strain DSM 11827)</name>
    <name type="common">Root endophyte fungus</name>
    <name type="synonym">Piriformospora indica</name>
    <dbReference type="NCBI Taxonomy" id="1109443"/>
    <lineage>
        <taxon>Eukaryota</taxon>
        <taxon>Fungi</taxon>
        <taxon>Dikarya</taxon>
        <taxon>Basidiomycota</taxon>
        <taxon>Agaricomycotina</taxon>
        <taxon>Agaricomycetes</taxon>
        <taxon>Sebacinales</taxon>
        <taxon>Serendipitaceae</taxon>
        <taxon>Serendipita</taxon>
    </lineage>
</organism>
<dbReference type="InterPro" id="IPR003342">
    <property type="entry name" value="ArnT-like_N"/>
</dbReference>
<feature type="transmembrane region" description="Helical" evidence="15">
    <location>
        <begin position="669"/>
        <end position="690"/>
    </location>
</feature>
<feature type="transmembrane region" description="Helical" evidence="15">
    <location>
        <begin position="230"/>
        <end position="250"/>
    </location>
</feature>
<evidence type="ECO:0000256" key="12">
    <source>
        <dbReference type="ARBA" id="ARBA00023180"/>
    </source>
</evidence>
<dbReference type="OMA" id="KNVTPRL"/>
<feature type="transmembrane region" description="Helical" evidence="15">
    <location>
        <begin position="710"/>
        <end position="728"/>
    </location>
</feature>
<comment type="catalytic activity">
    <reaction evidence="13 15">
        <text>a di-trans,poly-cis-dolichyl beta-D-mannosyl phosphate + L-threonyl-[protein] = 3-O-(alpha-D-mannosyl)-L-threonyl-[protein] + a di-trans,poly-cis-dolichyl phosphate + H(+)</text>
        <dbReference type="Rhea" id="RHEA:53396"/>
        <dbReference type="Rhea" id="RHEA-COMP:11060"/>
        <dbReference type="Rhea" id="RHEA-COMP:13547"/>
        <dbReference type="Rhea" id="RHEA-COMP:19498"/>
        <dbReference type="Rhea" id="RHEA-COMP:19501"/>
        <dbReference type="ChEBI" id="CHEBI:15378"/>
        <dbReference type="ChEBI" id="CHEBI:30013"/>
        <dbReference type="ChEBI" id="CHEBI:57683"/>
        <dbReference type="ChEBI" id="CHEBI:58211"/>
        <dbReference type="ChEBI" id="CHEBI:137323"/>
        <dbReference type="EC" id="2.4.1.109"/>
    </reaction>
</comment>
<name>G4TQ29_SERID</name>
<feature type="transmembrane region" description="Helical" evidence="15">
    <location>
        <begin position="767"/>
        <end position="787"/>
    </location>
</feature>
<comment type="subcellular location">
    <subcellularLocation>
        <location evidence="1 15">Endoplasmic reticulum membrane</location>
        <topology evidence="1 15">Multi-pass membrane protein</topology>
    </subcellularLocation>
</comment>
<keyword evidence="11 15" id="KW-0472">Membrane</keyword>
<evidence type="ECO:0000256" key="9">
    <source>
        <dbReference type="ARBA" id="ARBA00022824"/>
    </source>
</evidence>
<evidence type="ECO:0000256" key="3">
    <source>
        <dbReference type="ARBA" id="ARBA00007222"/>
    </source>
</evidence>